<dbReference type="RefSeq" id="WP_338822710.1">
    <property type="nucleotide sequence ID" value="NZ_CP148067.1"/>
</dbReference>
<proteinExistence type="predicted"/>
<accession>A0ABZ2RSB4</accession>
<keyword evidence="2" id="KW-1133">Transmembrane helix</keyword>
<evidence type="ECO:0000313" key="4">
    <source>
        <dbReference type="Proteomes" id="UP001477443"/>
    </source>
</evidence>
<dbReference type="EMBL" id="CP148067">
    <property type="protein sequence ID" value="WXL29112.1"/>
    <property type="molecule type" value="Genomic_DNA"/>
</dbReference>
<dbReference type="Proteomes" id="UP001477443">
    <property type="component" value="Chromosome"/>
</dbReference>
<keyword evidence="1" id="KW-0175">Coiled coil</keyword>
<evidence type="ECO:0000256" key="2">
    <source>
        <dbReference type="SAM" id="Phobius"/>
    </source>
</evidence>
<feature type="coiled-coil region" evidence="1">
    <location>
        <begin position="129"/>
        <end position="156"/>
    </location>
</feature>
<feature type="transmembrane region" description="Helical" evidence="2">
    <location>
        <begin position="16"/>
        <end position="39"/>
    </location>
</feature>
<keyword evidence="2" id="KW-0812">Transmembrane</keyword>
<gene>
    <name evidence="3" type="ORF">WG617_00440</name>
</gene>
<keyword evidence="4" id="KW-1185">Reference proteome</keyword>
<protein>
    <submittedName>
        <fullName evidence="3">Uncharacterized protein</fullName>
    </submittedName>
</protein>
<feature type="transmembrane region" description="Helical" evidence="2">
    <location>
        <begin position="51"/>
        <end position="70"/>
    </location>
</feature>
<organism evidence="3 4">
    <name type="scientific">Mycoplasmopsis felifaucium</name>
    <dbReference type="NCBI Taxonomy" id="35768"/>
    <lineage>
        <taxon>Bacteria</taxon>
        <taxon>Bacillati</taxon>
        <taxon>Mycoplasmatota</taxon>
        <taxon>Mycoplasmoidales</taxon>
        <taxon>Metamycoplasmataceae</taxon>
        <taxon>Mycoplasmopsis</taxon>
    </lineage>
</organism>
<sequence length="156" mass="18591">MQLKDNQIKANRVKKYICVLSFELINIILFICFSIWFAVSAFKAQINWRHISTIMLFTSIAIYIFVVLPIRITFLMKIRNQCQILEFKQQTFVGKYLVSLAIYNATKYLKFLKNIDAKGLTEETYLKILKEDEERKLQAEVEKRKLKEQQVKKKEK</sequence>
<name>A0ABZ2RSB4_9BACT</name>
<keyword evidence="2" id="KW-0472">Membrane</keyword>
<evidence type="ECO:0000313" key="3">
    <source>
        <dbReference type="EMBL" id="WXL29112.1"/>
    </source>
</evidence>
<reference evidence="3" key="1">
    <citation type="submission" date="2024-03" db="EMBL/GenBank/DDBJ databases">
        <title>Complete genome sequence of Mycoplasma felifaucium Z921 isolated from the trachea of a cheetah.</title>
        <authorList>
            <person name="Spergser J."/>
        </authorList>
    </citation>
    <scope>NUCLEOTIDE SEQUENCE [LARGE SCALE GENOMIC DNA]</scope>
    <source>
        <strain evidence="3">Z921</strain>
    </source>
</reference>
<evidence type="ECO:0000256" key="1">
    <source>
        <dbReference type="SAM" id="Coils"/>
    </source>
</evidence>